<dbReference type="PANTHER" id="PTHR23514:SF13">
    <property type="entry name" value="INNER MEMBRANE PROTEIN YBJJ"/>
    <property type="match status" value="1"/>
</dbReference>
<feature type="transmembrane region" description="Helical" evidence="5">
    <location>
        <begin position="144"/>
        <end position="163"/>
    </location>
</feature>
<proteinExistence type="predicted"/>
<protein>
    <submittedName>
        <fullName evidence="7">MFS transporter</fullName>
    </submittedName>
</protein>
<feature type="transmembrane region" description="Helical" evidence="5">
    <location>
        <begin position="312"/>
        <end position="334"/>
    </location>
</feature>
<evidence type="ECO:0000256" key="3">
    <source>
        <dbReference type="ARBA" id="ARBA00022989"/>
    </source>
</evidence>
<evidence type="ECO:0000256" key="5">
    <source>
        <dbReference type="SAM" id="Phobius"/>
    </source>
</evidence>
<evidence type="ECO:0000256" key="2">
    <source>
        <dbReference type="ARBA" id="ARBA00022692"/>
    </source>
</evidence>
<reference evidence="8" key="1">
    <citation type="journal article" date="2019" name="Int. J. Syst. Evol. Microbiol.">
        <title>The Global Catalogue of Microorganisms (GCM) 10K type strain sequencing project: providing services to taxonomists for standard genome sequencing and annotation.</title>
        <authorList>
            <consortium name="The Broad Institute Genomics Platform"/>
            <consortium name="The Broad Institute Genome Sequencing Center for Infectious Disease"/>
            <person name="Wu L."/>
            <person name="Ma J."/>
        </authorList>
    </citation>
    <scope>NUCLEOTIDE SEQUENCE [LARGE SCALE GENOMIC DNA]</scope>
    <source>
        <strain evidence="8">CGMCC 1.15277</strain>
    </source>
</reference>
<feature type="transmembrane region" description="Helical" evidence="5">
    <location>
        <begin position="80"/>
        <end position="99"/>
    </location>
</feature>
<feature type="transmembrane region" description="Helical" evidence="5">
    <location>
        <begin position="221"/>
        <end position="247"/>
    </location>
</feature>
<keyword evidence="2 5" id="KW-0812">Transmembrane</keyword>
<dbReference type="PANTHER" id="PTHR23514">
    <property type="entry name" value="BYPASS OF STOP CODON PROTEIN 6"/>
    <property type="match status" value="1"/>
</dbReference>
<evidence type="ECO:0000259" key="6">
    <source>
        <dbReference type="PROSITE" id="PS50850"/>
    </source>
</evidence>
<keyword evidence="3 5" id="KW-1133">Transmembrane helix</keyword>
<feature type="domain" description="Major facilitator superfamily (MFS) profile" evidence="6">
    <location>
        <begin position="15"/>
        <end position="399"/>
    </location>
</feature>
<comment type="subcellular location">
    <subcellularLocation>
        <location evidence="1">Cell membrane</location>
        <topology evidence="1">Multi-pass membrane protein</topology>
    </subcellularLocation>
</comment>
<evidence type="ECO:0000256" key="1">
    <source>
        <dbReference type="ARBA" id="ARBA00004651"/>
    </source>
</evidence>
<accession>A0ABW1X219</accession>
<dbReference type="Pfam" id="PF07690">
    <property type="entry name" value="MFS_1"/>
    <property type="match status" value="1"/>
</dbReference>
<dbReference type="InterPro" id="IPR020846">
    <property type="entry name" value="MFS_dom"/>
</dbReference>
<dbReference type="Gene3D" id="1.20.1250.20">
    <property type="entry name" value="MFS general substrate transporter like domains"/>
    <property type="match status" value="1"/>
</dbReference>
<dbReference type="Proteomes" id="UP001596266">
    <property type="component" value="Unassembled WGS sequence"/>
</dbReference>
<name>A0ABW1X219_9ACTN</name>
<feature type="transmembrane region" description="Helical" evidence="5">
    <location>
        <begin position="346"/>
        <end position="368"/>
    </location>
</feature>
<dbReference type="RefSeq" id="WP_343884595.1">
    <property type="nucleotide sequence ID" value="NZ_BAAAKI010000003.1"/>
</dbReference>
<evidence type="ECO:0000313" key="7">
    <source>
        <dbReference type="EMBL" id="MFC6397206.1"/>
    </source>
</evidence>
<dbReference type="SUPFAM" id="SSF103473">
    <property type="entry name" value="MFS general substrate transporter"/>
    <property type="match status" value="1"/>
</dbReference>
<organism evidence="7 8">
    <name type="scientific">Luteococcus sanguinis</name>
    <dbReference type="NCBI Taxonomy" id="174038"/>
    <lineage>
        <taxon>Bacteria</taxon>
        <taxon>Bacillati</taxon>
        <taxon>Actinomycetota</taxon>
        <taxon>Actinomycetes</taxon>
        <taxon>Propionibacteriales</taxon>
        <taxon>Propionibacteriaceae</taxon>
        <taxon>Luteococcus</taxon>
    </lineage>
</organism>
<sequence length="403" mass="41433">MTYDHPTNASARLGHRRLVALTFSLLGLHVGVRAVQLADQAIALDLEPGQLGTGASLSAVAGIITLIAGALLVDRLGRRPILALGLIGTGASFWAQAVVTNYPQFLAASLGYGLLVSFLDLAANTLGSDVERSEGRELMNGFHSWFSLAASVGALLSAVGLAVGSGYHSAFILLGAAMALGGLWAVRRSLPPSTALPPISALHEEAPAPHKQPGRRRMPSGVLLAAAIVTLCFFGDGILETFLALLVRHNETAPLWLSGITLGLFHLASWLGRRLSQRAITAWGERRVLVTAALLGSLAMTASLWLTHGWLATLGFALVGFALSPIVPIGFSLAGRLAPAGREGAAIGLVNALGYGAFIASPAAAGFVAHHSTITTGVGLAAITMLGIAAVALALPAERNSGA</sequence>
<evidence type="ECO:0000313" key="8">
    <source>
        <dbReference type="Proteomes" id="UP001596266"/>
    </source>
</evidence>
<gene>
    <name evidence="7" type="ORF">ACFP57_09475</name>
</gene>
<dbReference type="InterPro" id="IPR036259">
    <property type="entry name" value="MFS_trans_sf"/>
</dbReference>
<dbReference type="PROSITE" id="PS00216">
    <property type="entry name" value="SUGAR_TRANSPORT_1"/>
    <property type="match status" value="1"/>
</dbReference>
<comment type="caution">
    <text evidence="7">The sequence shown here is derived from an EMBL/GenBank/DDBJ whole genome shotgun (WGS) entry which is preliminary data.</text>
</comment>
<feature type="transmembrane region" description="Helical" evidence="5">
    <location>
        <begin position="105"/>
        <end position="123"/>
    </location>
</feature>
<dbReference type="EMBL" id="JBHSUA010000018">
    <property type="protein sequence ID" value="MFC6397206.1"/>
    <property type="molecule type" value="Genomic_DNA"/>
</dbReference>
<dbReference type="InterPro" id="IPR005829">
    <property type="entry name" value="Sugar_transporter_CS"/>
</dbReference>
<feature type="transmembrane region" description="Helical" evidence="5">
    <location>
        <begin position="288"/>
        <end position="306"/>
    </location>
</feature>
<feature type="transmembrane region" description="Helical" evidence="5">
    <location>
        <begin position="50"/>
        <end position="73"/>
    </location>
</feature>
<keyword evidence="8" id="KW-1185">Reference proteome</keyword>
<keyword evidence="4 5" id="KW-0472">Membrane</keyword>
<dbReference type="InterPro" id="IPR051788">
    <property type="entry name" value="MFS_Transporter"/>
</dbReference>
<feature type="transmembrane region" description="Helical" evidence="5">
    <location>
        <begin position="253"/>
        <end position="272"/>
    </location>
</feature>
<evidence type="ECO:0000256" key="4">
    <source>
        <dbReference type="ARBA" id="ARBA00023136"/>
    </source>
</evidence>
<feature type="transmembrane region" description="Helical" evidence="5">
    <location>
        <begin position="169"/>
        <end position="186"/>
    </location>
</feature>
<dbReference type="PROSITE" id="PS50850">
    <property type="entry name" value="MFS"/>
    <property type="match status" value="1"/>
</dbReference>
<feature type="transmembrane region" description="Helical" evidence="5">
    <location>
        <begin position="374"/>
        <end position="395"/>
    </location>
</feature>
<dbReference type="InterPro" id="IPR011701">
    <property type="entry name" value="MFS"/>
</dbReference>